<dbReference type="EMBL" id="JAHDYR010000007">
    <property type="protein sequence ID" value="KAG9395964.1"/>
    <property type="molecule type" value="Genomic_DNA"/>
</dbReference>
<dbReference type="FunFam" id="1.10.510.10:FF:000086">
    <property type="entry name" value="Non-specific serine/threonine protein kinase"/>
    <property type="match status" value="1"/>
</dbReference>
<dbReference type="AlphaFoldDB" id="A0A8J6E169"/>
<keyword evidence="8 13" id="KW-0547">Nucleotide-binding</keyword>
<evidence type="ECO:0000256" key="2">
    <source>
        <dbReference type="ARBA" id="ARBA00009903"/>
    </source>
</evidence>
<keyword evidence="4" id="KW-0963">Cytoplasm</keyword>
<keyword evidence="5 14" id="KW-0723">Serine/threonine-protein kinase</keyword>
<sequence length="475" mass="54996">MSDDSQQRTNHVSAAKQYIEEHYKRLHSRREDRQKRRQQLQEALEQSEVTEEVAKLAMETLTQKESEFMRVYRKKLSLKDFELIRCIGRGAFGEVHVAKELETGRICALKILRKKDMLKRHQISHVRAERDILAKGSTADSDETWITELYYSFQDPSSLYLVMEYAPGGDLMTLLMKKDTLSEATVRFYMAEIIMAVQHVHELGYIHRDLKPDNVLFTADGHIRLSDFGLASPGVVTDPFTGMYEDNGPTPDGPVMSQQQHIRTWRHKRRLRAFSAVGTPDYVSPEVLQRLPEGYGQESDWWSVGVIMYECLVGYAPFYAENARDTCTKIVRWREYLHFPREVHISSEARSLICTFLRDARTRLGRRGIDEIKAHPFFAGIDWDSLQQQVPPFVPELSDELDTRYFDVQDAREDTPTHGAPGDTALWRKNHTDLPFIGYTFKRHETDEIVQQFSPRGKKKENAARTSLSTIFNAE</sequence>
<dbReference type="Pfam" id="PF00069">
    <property type="entry name" value="Pkinase"/>
    <property type="match status" value="2"/>
</dbReference>
<dbReference type="Gene3D" id="3.30.200.20">
    <property type="entry name" value="Phosphorylase Kinase, domain 1"/>
    <property type="match status" value="1"/>
</dbReference>
<keyword evidence="15" id="KW-0175">Coiled coil</keyword>
<evidence type="ECO:0000256" key="15">
    <source>
        <dbReference type="SAM" id="Coils"/>
    </source>
</evidence>
<comment type="caution">
    <text evidence="19">The sequence shown here is derived from an EMBL/GenBank/DDBJ whole genome shotgun (WGS) entry which is preliminary data.</text>
</comment>
<dbReference type="SMART" id="SM00220">
    <property type="entry name" value="S_TKc"/>
    <property type="match status" value="1"/>
</dbReference>
<keyword evidence="7" id="KW-0808">Transferase</keyword>
<evidence type="ECO:0000256" key="9">
    <source>
        <dbReference type="ARBA" id="ARBA00022777"/>
    </source>
</evidence>
<dbReference type="InterPro" id="IPR017441">
    <property type="entry name" value="Protein_kinase_ATP_BS"/>
</dbReference>
<evidence type="ECO:0000256" key="8">
    <source>
        <dbReference type="ARBA" id="ARBA00022741"/>
    </source>
</evidence>
<feature type="domain" description="Protein kinase" evidence="17">
    <location>
        <begin position="81"/>
        <end position="378"/>
    </location>
</feature>
<dbReference type="PROSITE" id="PS50011">
    <property type="entry name" value="PROTEIN_KINASE_DOM"/>
    <property type="match status" value="1"/>
</dbReference>
<dbReference type="InterPro" id="IPR011009">
    <property type="entry name" value="Kinase-like_dom_sf"/>
</dbReference>
<comment type="subcellular location">
    <subcellularLocation>
        <location evidence="1">Cytoplasm</location>
    </subcellularLocation>
</comment>
<dbReference type="SUPFAM" id="SSF56112">
    <property type="entry name" value="Protein kinase-like (PK-like)"/>
    <property type="match status" value="1"/>
</dbReference>
<dbReference type="PROSITE" id="PS00107">
    <property type="entry name" value="PROTEIN_KINASE_ATP"/>
    <property type="match status" value="1"/>
</dbReference>
<keyword evidence="9 19" id="KW-0418">Kinase</keyword>
<evidence type="ECO:0000313" key="20">
    <source>
        <dbReference type="Proteomes" id="UP000717585"/>
    </source>
</evidence>
<dbReference type="OrthoDB" id="3638488at2759"/>
<evidence type="ECO:0000259" key="17">
    <source>
        <dbReference type="PROSITE" id="PS50011"/>
    </source>
</evidence>
<evidence type="ECO:0000256" key="7">
    <source>
        <dbReference type="ARBA" id="ARBA00022679"/>
    </source>
</evidence>
<feature type="coiled-coil region" evidence="15">
    <location>
        <begin position="23"/>
        <end position="50"/>
    </location>
</feature>
<evidence type="ECO:0000256" key="5">
    <source>
        <dbReference type="ARBA" id="ARBA00022527"/>
    </source>
</evidence>
<dbReference type="FunFam" id="1.10.510.10:FF:000057">
    <property type="entry name" value="Non-specific serine/threonine protein kinase"/>
    <property type="match status" value="1"/>
</dbReference>
<evidence type="ECO:0000256" key="12">
    <source>
        <dbReference type="ARBA" id="ARBA00048679"/>
    </source>
</evidence>
<organism evidence="19 20">
    <name type="scientific">Carpediemonas membranifera</name>
    <dbReference type="NCBI Taxonomy" id="201153"/>
    <lineage>
        <taxon>Eukaryota</taxon>
        <taxon>Metamonada</taxon>
        <taxon>Carpediemonas-like organisms</taxon>
        <taxon>Carpediemonas</taxon>
    </lineage>
</organism>
<dbReference type="Proteomes" id="UP000717585">
    <property type="component" value="Unassembled WGS sequence"/>
</dbReference>
<dbReference type="PANTHER" id="PTHR22988">
    <property type="entry name" value="MYOTONIC DYSTROPHY S/T KINASE-RELATED"/>
    <property type="match status" value="1"/>
</dbReference>
<feature type="compositionally biased region" description="Polar residues" evidence="16">
    <location>
        <begin position="464"/>
        <end position="475"/>
    </location>
</feature>
<dbReference type="InterPro" id="IPR000961">
    <property type="entry name" value="AGC-kinase_C"/>
</dbReference>
<reference evidence="19" key="1">
    <citation type="submission" date="2021-05" db="EMBL/GenBank/DDBJ databases">
        <title>A free-living protist that lacks canonical eukaryotic 1 DNA replication and segregation systems.</title>
        <authorList>
            <person name="Salas-Leiva D.E."/>
            <person name="Tromer E.C."/>
            <person name="Curtis B.A."/>
            <person name="Jerlstrom-Hultqvist J."/>
            <person name="Kolisko M."/>
            <person name="Yi Z."/>
            <person name="Salas-Leiva J.S."/>
            <person name="Gallot-Lavallee L."/>
            <person name="Kops G.J.P.L."/>
            <person name="Archibald J.M."/>
            <person name="Simpson A.G.B."/>
            <person name="Roger A.J."/>
        </authorList>
    </citation>
    <scope>NUCLEOTIDE SEQUENCE</scope>
    <source>
        <strain evidence="19">BICM</strain>
    </source>
</reference>
<evidence type="ECO:0000256" key="10">
    <source>
        <dbReference type="ARBA" id="ARBA00022840"/>
    </source>
</evidence>
<dbReference type="GO" id="GO:0004674">
    <property type="term" value="F:protein serine/threonine kinase activity"/>
    <property type="evidence" value="ECO:0007669"/>
    <property type="project" value="UniProtKB-KW"/>
</dbReference>
<evidence type="ECO:0000256" key="3">
    <source>
        <dbReference type="ARBA" id="ARBA00012513"/>
    </source>
</evidence>
<evidence type="ECO:0000256" key="16">
    <source>
        <dbReference type="SAM" id="MobiDB-lite"/>
    </source>
</evidence>
<comment type="catalytic activity">
    <reaction evidence="12">
        <text>L-seryl-[protein] + ATP = O-phospho-L-seryl-[protein] + ADP + H(+)</text>
        <dbReference type="Rhea" id="RHEA:17989"/>
        <dbReference type="Rhea" id="RHEA-COMP:9863"/>
        <dbReference type="Rhea" id="RHEA-COMP:11604"/>
        <dbReference type="ChEBI" id="CHEBI:15378"/>
        <dbReference type="ChEBI" id="CHEBI:29999"/>
        <dbReference type="ChEBI" id="CHEBI:30616"/>
        <dbReference type="ChEBI" id="CHEBI:83421"/>
        <dbReference type="ChEBI" id="CHEBI:456216"/>
        <dbReference type="EC" id="2.7.11.1"/>
    </reaction>
</comment>
<feature type="binding site" evidence="13">
    <location>
        <position position="110"/>
    </location>
    <ligand>
        <name>ATP</name>
        <dbReference type="ChEBI" id="CHEBI:30616"/>
    </ligand>
</feature>
<dbReference type="InterPro" id="IPR008271">
    <property type="entry name" value="Ser/Thr_kinase_AS"/>
</dbReference>
<protein>
    <recommendedName>
        <fullName evidence="3">non-specific serine/threonine protein kinase</fullName>
        <ecNumber evidence="3">2.7.11.1</ecNumber>
    </recommendedName>
</protein>
<dbReference type="PROSITE" id="PS00108">
    <property type="entry name" value="PROTEIN_KINASE_ST"/>
    <property type="match status" value="1"/>
</dbReference>
<evidence type="ECO:0000256" key="14">
    <source>
        <dbReference type="RuleBase" id="RU000304"/>
    </source>
</evidence>
<gene>
    <name evidence="19" type="ORF">J8273_2313</name>
</gene>
<evidence type="ECO:0000259" key="18">
    <source>
        <dbReference type="PROSITE" id="PS51285"/>
    </source>
</evidence>
<comment type="similarity">
    <text evidence="2">Belongs to the protein kinase superfamily. AGC Ser/Thr protein kinase family.</text>
</comment>
<comment type="catalytic activity">
    <reaction evidence="11">
        <text>L-threonyl-[protein] + ATP = O-phospho-L-threonyl-[protein] + ADP + H(+)</text>
        <dbReference type="Rhea" id="RHEA:46608"/>
        <dbReference type="Rhea" id="RHEA-COMP:11060"/>
        <dbReference type="Rhea" id="RHEA-COMP:11605"/>
        <dbReference type="ChEBI" id="CHEBI:15378"/>
        <dbReference type="ChEBI" id="CHEBI:30013"/>
        <dbReference type="ChEBI" id="CHEBI:30616"/>
        <dbReference type="ChEBI" id="CHEBI:61977"/>
        <dbReference type="ChEBI" id="CHEBI:456216"/>
        <dbReference type="EC" id="2.7.11.1"/>
    </reaction>
</comment>
<accession>A0A8J6E169</accession>
<dbReference type="InterPro" id="IPR000719">
    <property type="entry name" value="Prot_kinase_dom"/>
</dbReference>
<dbReference type="GO" id="GO:0071944">
    <property type="term" value="C:cell periphery"/>
    <property type="evidence" value="ECO:0007669"/>
    <property type="project" value="UniProtKB-ARBA"/>
</dbReference>
<evidence type="ECO:0000256" key="4">
    <source>
        <dbReference type="ARBA" id="ARBA00022490"/>
    </source>
</evidence>
<dbReference type="EC" id="2.7.11.1" evidence="3"/>
<feature type="region of interest" description="Disordered" evidence="16">
    <location>
        <begin position="454"/>
        <end position="475"/>
    </location>
</feature>
<keyword evidence="20" id="KW-1185">Reference proteome</keyword>
<dbReference type="SMART" id="SM00133">
    <property type="entry name" value="S_TK_X"/>
    <property type="match status" value="1"/>
</dbReference>
<feature type="domain" description="AGC-kinase C-terminal" evidence="18">
    <location>
        <begin position="379"/>
        <end position="451"/>
    </location>
</feature>
<dbReference type="InterPro" id="IPR059233">
    <property type="entry name" value="MobB_NdrA/B/Cbk1"/>
</dbReference>
<evidence type="ECO:0000313" key="19">
    <source>
        <dbReference type="EMBL" id="KAG9395964.1"/>
    </source>
</evidence>
<dbReference type="Gene3D" id="1.10.510.10">
    <property type="entry name" value="Transferase(Phosphotransferase) domain 1"/>
    <property type="match status" value="1"/>
</dbReference>
<keyword evidence="6" id="KW-0597">Phosphoprotein</keyword>
<keyword evidence="10 13" id="KW-0067">ATP-binding</keyword>
<evidence type="ECO:0000256" key="1">
    <source>
        <dbReference type="ARBA" id="ARBA00004496"/>
    </source>
</evidence>
<evidence type="ECO:0000256" key="6">
    <source>
        <dbReference type="ARBA" id="ARBA00022553"/>
    </source>
</evidence>
<name>A0A8J6E169_9EUKA</name>
<dbReference type="FunFam" id="3.30.200.20:FF:000192">
    <property type="entry name" value="Serine/threonine-protein kinase cot-1"/>
    <property type="match status" value="1"/>
</dbReference>
<evidence type="ECO:0000256" key="13">
    <source>
        <dbReference type="PROSITE-ProRule" id="PRU10141"/>
    </source>
</evidence>
<dbReference type="GO" id="GO:0005524">
    <property type="term" value="F:ATP binding"/>
    <property type="evidence" value="ECO:0007669"/>
    <property type="project" value="UniProtKB-UniRule"/>
</dbReference>
<dbReference type="PROSITE" id="PS51285">
    <property type="entry name" value="AGC_KINASE_CTER"/>
    <property type="match status" value="1"/>
</dbReference>
<dbReference type="PANTHER" id="PTHR22988:SF76">
    <property type="entry name" value="CHROMOSOME UNDETERMINED SCAFFOLD_135, WHOLE GENOME SHOTGUN SEQUENCE"/>
    <property type="match status" value="1"/>
</dbReference>
<proteinExistence type="inferred from homology"/>
<dbReference type="CDD" id="cd21742">
    <property type="entry name" value="MobB_NDR_LATS-like"/>
    <property type="match status" value="1"/>
</dbReference>
<dbReference type="GO" id="GO:0005737">
    <property type="term" value="C:cytoplasm"/>
    <property type="evidence" value="ECO:0007669"/>
    <property type="project" value="UniProtKB-SubCell"/>
</dbReference>
<dbReference type="InterPro" id="IPR050839">
    <property type="entry name" value="Rho-assoc_Ser/Thr_Kinase"/>
</dbReference>
<evidence type="ECO:0000256" key="11">
    <source>
        <dbReference type="ARBA" id="ARBA00047899"/>
    </source>
</evidence>